<evidence type="ECO:0000313" key="10">
    <source>
        <dbReference type="EMBL" id="GIL95010.1"/>
    </source>
</evidence>
<feature type="binding site" evidence="6">
    <location>
        <position position="889"/>
    </location>
    <ligand>
        <name>ATP</name>
        <dbReference type="ChEBI" id="CHEBI:30616"/>
    </ligand>
</feature>
<protein>
    <recommendedName>
        <fullName evidence="8">Protein kinase domain-containing protein</fullName>
    </recommendedName>
</protein>
<evidence type="ECO:0000259" key="8">
    <source>
        <dbReference type="PROSITE" id="PS50011"/>
    </source>
</evidence>
<dbReference type="InterPro" id="IPR011009">
    <property type="entry name" value="Kinase-like_dom_sf"/>
</dbReference>
<dbReference type="PANTHER" id="PTHR44329">
    <property type="entry name" value="SERINE/THREONINE-PROTEIN KINASE TNNI3K-RELATED"/>
    <property type="match status" value="1"/>
</dbReference>
<dbReference type="PROSITE" id="PS00107">
    <property type="entry name" value="PROTEIN_KINASE_ATP"/>
    <property type="match status" value="1"/>
</dbReference>
<dbReference type="GO" id="GO:0005524">
    <property type="term" value="F:ATP binding"/>
    <property type="evidence" value="ECO:0007669"/>
    <property type="project" value="UniProtKB-UniRule"/>
</dbReference>
<evidence type="ECO:0000256" key="6">
    <source>
        <dbReference type="PROSITE-ProRule" id="PRU10141"/>
    </source>
</evidence>
<gene>
    <name evidence="9" type="ORF">Vretifemale_10259</name>
    <name evidence="10" type="ORF">Vretimale_1127</name>
</gene>
<dbReference type="InterPro" id="IPR000719">
    <property type="entry name" value="Prot_kinase_dom"/>
</dbReference>
<keyword evidence="4" id="KW-0418">Kinase</keyword>
<dbReference type="AlphaFoldDB" id="A0A8J4FMK6"/>
<comment type="caution">
    <text evidence="9">The sequence shown here is derived from an EMBL/GenBank/DDBJ whole genome shotgun (WGS) entry which is preliminary data.</text>
</comment>
<dbReference type="InterPro" id="IPR051681">
    <property type="entry name" value="Ser/Thr_Kinases-Pseudokinases"/>
</dbReference>
<dbReference type="InterPro" id="IPR017441">
    <property type="entry name" value="Protein_kinase_ATP_BS"/>
</dbReference>
<keyword evidence="1" id="KW-0723">Serine/threonine-protein kinase</keyword>
<dbReference type="Gene3D" id="1.10.510.10">
    <property type="entry name" value="Transferase(Phosphotransferase) domain 1"/>
    <property type="match status" value="1"/>
</dbReference>
<dbReference type="PRINTS" id="PR00109">
    <property type="entry name" value="TYRKINASE"/>
</dbReference>
<feature type="domain" description="Protein kinase" evidence="8">
    <location>
        <begin position="861"/>
        <end position="1206"/>
    </location>
</feature>
<evidence type="ECO:0000256" key="7">
    <source>
        <dbReference type="SAM" id="MobiDB-lite"/>
    </source>
</evidence>
<dbReference type="PROSITE" id="PS50011">
    <property type="entry name" value="PROTEIN_KINASE_DOM"/>
    <property type="match status" value="1"/>
</dbReference>
<dbReference type="Proteomes" id="UP000747110">
    <property type="component" value="Unassembled WGS sequence"/>
</dbReference>
<keyword evidence="2" id="KW-0808">Transferase</keyword>
<evidence type="ECO:0000256" key="2">
    <source>
        <dbReference type="ARBA" id="ARBA00022679"/>
    </source>
</evidence>
<evidence type="ECO:0000313" key="9">
    <source>
        <dbReference type="EMBL" id="GIL81321.1"/>
    </source>
</evidence>
<keyword evidence="5 6" id="KW-0067">ATP-binding</keyword>
<evidence type="ECO:0000313" key="11">
    <source>
        <dbReference type="Proteomes" id="UP000747110"/>
    </source>
</evidence>
<dbReference type="SUPFAM" id="SSF56112">
    <property type="entry name" value="Protein kinase-like (PK-like)"/>
    <property type="match status" value="1"/>
</dbReference>
<feature type="compositionally biased region" description="Basic and acidic residues" evidence="7">
    <location>
        <begin position="462"/>
        <end position="474"/>
    </location>
</feature>
<evidence type="ECO:0000256" key="1">
    <source>
        <dbReference type="ARBA" id="ARBA00022527"/>
    </source>
</evidence>
<accession>A0A8J4FMK6</accession>
<feature type="region of interest" description="Disordered" evidence="7">
    <location>
        <begin position="462"/>
        <end position="491"/>
    </location>
</feature>
<evidence type="ECO:0000256" key="4">
    <source>
        <dbReference type="ARBA" id="ARBA00022777"/>
    </source>
</evidence>
<keyword evidence="11" id="KW-1185">Reference proteome</keyword>
<proteinExistence type="predicted"/>
<evidence type="ECO:0000256" key="5">
    <source>
        <dbReference type="ARBA" id="ARBA00022840"/>
    </source>
</evidence>
<dbReference type="InterPro" id="IPR008271">
    <property type="entry name" value="Ser/Thr_kinase_AS"/>
</dbReference>
<dbReference type="PROSITE" id="PS00108">
    <property type="entry name" value="PROTEIN_KINASE_ST"/>
    <property type="match status" value="1"/>
</dbReference>
<dbReference type="OrthoDB" id="545874at2759"/>
<dbReference type="GO" id="GO:0004674">
    <property type="term" value="F:protein serine/threonine kinase activity"/>
    <property type="evidence" value="ECO:0007669"/>
    <property type="project" value="UniProtKB-KW"/>
</dbReference>
<name>A0A8J4FMK6_9CHLO</name>
<reference evidence="9" key="1">
    <citation type="journal article" date="2021" name="Proc. Natl. Acad. Sci. U.S.A.">
        <title>Three genomes in the algal genus Volvox reveal the fate of a haploid sex-determining region after a transition to homothallism.</title>
        <authorList>
            <person name="Yamamoto K."/>
            <person name="Hamaji T."/>
            <person name="Kawai-Toyooka H."/>
            <person name="Matsuzaki R."/>
            <person name="Takahashi F."/>
            <person name="Nishimura Y."/>
            <person name="Kawachi M."/>
            <person name="Noguchi H."/>
            <person name="Minakuchi Y."/>
            <person name="Umen J.G."/>
            <person name="Toyoda A."/>
            <person name="Nozaki H."/>
        </authorList>
    </citation>
    <scope>NUCLEOTIDE SEQUENCE</scope>
    <source>
        <strain evidence="10">NIES-3785</strain>
        <strain evidence="9">NIES-3786</strain>
    </source>
</reference>
<dbReference type="InterPro" id="IPR001245">
    <property type="entry name" value="Ser-Thr/Tyr_kinase_cat_dom"/>
</dbReference>
<dbReference type="Gene3D" id="3.30.200.20">
    <property type="entry name" value="Phosphorylase Kinase, domain 1"/>
    <property type="match status" value="1"/>
</dbReference>
<dbReference type="PANTHER" id="PTHR44329:SF214">
    <property type="entry name" value="PROTEIN KINASE DOMAIN-CONTAINING PROTEIN"/>
    <property type="match status" value="1"/>
</dbReference>
<organism evidence="9 11">
    <name type="scientific">Volvox reticuliferus</name>
    <dbReference type="NCBI Taxonomy" id="1737510"/>
    <lineage>
        <taxon>Eukaryota</taxon>
        <taxon>Viridiplantae</taxon>
        <taxon>Chlorophyta</taxon>
        <taxon>core chlorophytes</taxon>
        <taxon>Chlorophyceae</taxon>
        <taxon>CS clade</taxon>
        <taxon>Chlamydomonadales</taxon>
        <taxon>Volvocaceae</taxon>
        <taxon>Volvox</taxon>
    </lineage>
</organism>
<evidence type="ECO:0000256" key="3">
    <source>
        <dbReference type="ARBA" id="ARBA00022741"/>
    </source>
</evidence>
<dbReference type="SMART" id="SM00220">
    <property type="entry name" value="S_TKc"/>
    <property type="match status" value="1"/>
</dbReference>
<keyword evidence="3 6" id="KW-0547">Nucleotide-binding</keyword>
<sequence>MLLCSCFYGEDLHLRQRKPVINDSKIVGDDFFIDQALEKLKSDLLCLDGSWFNRVEGLLRAFHNQGFAAELYGLASCDNFVVLLSNPNSGANKERELLLQRMSVVKTPVVQLSSTPNCGTKQQVVAAALPLVHGGALIGALWIADASLQMPQAPPWGHLTPRAPSRSSNASIRHIPQNERDLLTENETRLLGAALLRSDETLRQLSFAASMCLAGSGSDSLMWLTETVSRLQAAPSVQFLTAQLCTAVTDHVCNHFMLEVSVSAALVPSPPSGKRSMMTTTAAGAGADTSHAAATALLFRVQNNHDSGPVPAPDTSCEAVATSEPVIASICRPKPSSLNPHGSHSLMSPPKSPIVLGARTNDASQIRGNPGNDVAASGLYSTLMGSMPVAGNAAPCVSAVCNGLRTSGGCSRTLATSTVIVPLSAAEAAAATAATPLTAGALHADIFPLQHTLLQAVLDDLQKQRQGQQKEQEKSGGGNDASPPGSGNSPTSLPISVIENTFLYVQNVHNPWRDVWLFMGRHLECMHSTPTGVLSYGSSPTTTLASSSSCRSSMPQSLALLAIPLDEGGAALGLYLCFPKRLPGPLLEAVRASCQELLNKGLSEQVRATLDGTLSSEYDMLKAAAPGSYAVLRGVHTCEDRASGAVPNYTSCNMKHTGFLDTLLRRRTTPSMTSQQSGSIMATALKTYALLGELDSVSQRGPSLTAVLSGVEDLDGCNYKPRQSPAISYSFARRKLAIRRTPSESAARSLTTTSATSANNAHDFVDFLLAPCNGDVPEVMGLGGDCRGAAGGAAANSGSVAGGSRSAPAGGTFASIVTIASLDTQVHQRMDLLMSSIRATVLESAACNSANCGFTNDLEQLELMEVLGRGGGGVVLKGMMSGTLPVVVKLMIAPGEVVEELSLSPEAARRGMLRNAMELAVQSSLSHPNIVQFYATFQNVVLRARQTDTDNSRVMDTETRSLYLQDASVPTKPQEQHDGKTVSPDEARVTCILAEYCDAGSLADALVSRAFPRRVHNRVAVGPVPFKYDLKGVYMTLLDVALALRHLHSLNLLHRDVKPANLLLKSNPRDPRGFTAKLADFGFVLRLTETDEAGRRYANVDEPCGTVTHMAPECLLRRSKVYTAADIYSFGILMWELLASGSRPFPAIHPKKISEAVYRGSRPTFSPDVPQSYQSLAMLCWRTEPARRPTAAQLVASIAAHLHAWSC</sequence>
<dbReference type="EMBL" id="BNCP01000021">
    <property type="protein sequence ID" value="GIL81321.1"/>
    <property type="molecule type" value="Genomic_DNA"/>
</dbReference>
<dbReference type="Proteomes" id="UP000722791">
    <property type="component" value="Unassembled WGS sequence"/>
</dbReference>
<dbReference type="EMBL" id="BNCQ01000002">
    <property type="protein sequence ID" value="GIL95010.1"/>
    <property type="molecule type" value="Genomic_DNA"/>
</dbReference>
<dbReference type="Pfam" id="PF07714">
    <property type="entry name" value="PK_Tyr_Ser-Thr"/>
    <property type="match status" value="1"/>
</dbReference>